<dbReference type="CDD" id="cd01536">
    <property type="entry name" value="PBP1_ABC_sugar_binding-like"/>
    <property type="match status" value="1"/>
</dbReference>
<organism evidence="6">
    <name type="scientific">Herbiconiux sp. A18JL235</name>
    <dbReference type="NCBI Taxonomy" id="3152363"/>
    <lineage>
        <taxon>Bacteria</taxon>
        <taxon>Bacillati</taxon>
        <taxon>Actinomycetota</taxon>
        <taxon>Actinomycetes</taxon>
        <taxon>Micrococcales</taxon>
        <taxon>Microbacteriaceae</taxon>
        <taxon>Herbiconiux</taxon>
    </lineage>
</organism>
<name>A0AB39BFB8_9MICO</name>
<dbReference type="EMBL" id="CP162511">
    <property type="protein sequence ID" value="XDI05093.1"/>
    <property type="molecule type" value="Genomic_DNA"/>
</dbReference>
<dbReference type="InterPro" id="IPR025997">
    <property type="entry name" value="SBP_2_dom"/>
</dbReference>
<comment type="subcellular location">
    <subcellularLocation>
        <location evidence="1">Cell envelope</location>
    </subcellularLocation>
</comment>
<dbReference type="PANTHER" id="PTHR46847">
    <property type="entry name" value="D-ALLOSE-BINDING PERIPLASMIC PROTEIN-RELATED"/>
    <property type="match status" value="1"/>
</dbReference>
<gene>
    <name evidence="6" type="ORF">ABFY20_17465</name>
</gene>
<evidence type="ECO:0000256" key="2">
    <source>
        <dbReference type="ARBA" id="ARBA00007639"/>
    </source>
</evidence>
<accession>A0AB39BFB8</accession>
<feature type="signal peptide" evidence="4">
    <location>
        <begin position="1"/>
        <end position="19"/>
    </location>
</feature>
<dbReference type="GO" id="GO:0030246">
    <property type="term" value="F:carbohydrate binding"/>
    <property type="evidence" value="ECO:0007669"/>
    <property type="project" value="UniProtKB-ARBA"/>
</dbReference>
<proteinExistence type="inferred from homology"/>
<evidence type="ECO:0000256" key="3">
    <source>
        <dbReference type="ARBA" id="ARBA00022729"/>
    </source>
</evidence>
<evidence type="ECO:0000259" key="5">
    <source>
        <dbReference type="Pfam" id="PF13407"/>
    </source>
</evidence>
<dbReference type="Gene3D" id="3.40.50.2300">
    <property type="match status" value="2"/>
</dbReference>
<dbReference type="PANTHER" id="PTHR46847:SF1">
    <property type="entry name" value="D-ALLOSE-BINDING PERIPLASMIC PROTEIN-RELATED"/>
    <property type="match status" value="1"/>
</dbReference>
<dbReference type="Pfam" id="PF13407">
    <property type="entry name" value="Peripla_BP_4"/>
    <property type="match status" value="1"/>
</dbReference>
<feature type="chain" id="PRO_5044339986" evidence="4">
    <location>
        <begin position="20"/>
        <end position="337"/>
    </location>
</feature>
<dbReference type="PROSITE" id="PS51257">
    <property type="entry name" value="PROKAR_LIPOPROTEIN"/>
    <property type="match status" value="1"/>
</dbReference>
<comment type="similarity">
    <text evidence="2">Belongs to the bacterial solute-binding protein 2 family.</text>
</comment>
<dbReference type="SUPFAM" id="SSF53822">
    <property type="entry name" value="Periplasmic binding protein-like I"/>
    <property type="match status" value="1"/>
</dbReference>
<sequence length="337" mass="34002">MRSRLLPLALGGATVIALALTGCSDGPGMTTSSDSANGAGNGSGAGAGTTSIQFVNPLPNYPAWRLIGDCMADAAEARGVDFNESGPTGQAMDPTTMIEQIQSAIANKKSGIITLPASDAFGPLLDQARDAGIVTATMYGDGADGSGADINVGIDWTELGKIYVAEVEKLPGDKKLGLIAPGDTGIGKSFMDGVKAAVADTDDVEIVGEVYTGDDSAKALAQTNALLTAHPEVNVIATNMGTVTQGAVSAIEAKGLTGKVAFIGNGPDNGGKEALESGAEYRFLLQALCDAGADALDAVVDRIESGEAAGGSATLIDVGTRMATKDDYAELLEQGWA</sequence>
<evidence type="ECO:0000256" key="1">
    <source>
        <dbReference type="ARBA" id="ARBA00004196"/>
    </source>
</evidence>
<evidence type="ECO:0000313" key="6">
    <source>
        <dbReference type="EMBL" id="XDI05093.1"/>
    </source>
</evidence>
<dbReference type="GO" id="GO:0030313">
    <property type="term" value="C:cell envelope"/>
    <property type="evidence" value="ECO:0007669"/>
    <property type="project" value="UniProtKB-SubCell"/>
</dbReference>
<reference evidence="6" key="1">
    <citation type="submission" date="2024-05" db="EMBL/GenBank/DDBJ databases">
        <title>Herbiconiux sp. A18JL235.</title>
        <authorList>
            <person name="Zhang G."/>
        </authorList>
    </citation>
    <scope>NUCLEOTIDE SEQUENCE</scope>
    <source>
        <strain evidence="6">A18JL235</strain>
    </source>
</reference>
<dbReference type="InterPro" id="IPR028082">
    <property type="entry name" value="Peripla_BP_I"/>
</dbReference>
<evidence type="ECO:0000256" key="4">
    <source>
        <dbReference type="SAM" id="SignalP"/>
    </source>
</evidence>
<protein>
    <submittedName>
        <fullName evidence="6">Sugar ABC transporter substrate-binding protein</fullName>
    </submittedName>
</protein>
<keyword evidence="3 4" id="KW-0732">Signal</keyword>
<feature type="domain" description="Periplasmic binding protein" evidence="5">
    <location>
        <begin position="54"/>
        <end position="304"/>
    </location>
</feature>
<dbReference type="RefSeq" id="WP_368497476.1">
    <property type="nucleotide sequence ID" value="NZ_CP162511.1"/>
</dbReference>
<dbReference type="AlphaFoldDB" id="A0AB39BFB8"/>